<evidence type="ECO:0000313" key="3">
    <source>
        <dbReference type="Proteomes" id="UP000250043"/>
    </source>
</evidence>
<protein>
    <submittedName>
        <fullName evidence="2">Uncharacterized protein</fullName>
    </submittedName>
</protein>
<accession>A0A8E2AUR5</accession>
<dbReference type="AlphaFoldDB" id="A0A8E2AUR5"/>
<feature type="compositionally biased region" description="Acidic residues" evidence="1">
    <location>
        <begin position="393"/>
        <end position="403"/>
    </location>
</feature>
<dbReference type="Proteomes" id="UP000250043">
    <property type="component" value="Unassembled WGS sequence"/>
</dbReference>
<keyword evidence="3" id="KW-1185">Reference proteome</keyword>
<dbReference type="OrthoDB" id="2804474at2759"/>
<evidence type="ECO:0000256" key="1">
    <source>
        <dbReference type="SAM" id="MobiDB-lite"/>
    </source>
</evidence>
<name>A0A8E2AUR5_9APHY</name>
<organism evidence="2 3">
    <name type="scientific">Obba rivulosa</name>
    <dbReference type="NCBI Taxonomy" id="1052685"/>
    <lineage>
        <taxon>Eukaryota</taxon>
        <taxon>Fungi</taxon>
        <taxon>Dikarya</taxon>
        <taxon>Basidiomycota</taxon>
        <taxon>Agaricomycotina</taxon>
        <taxon>Agaricomycetes</taxon>
        <taxon>Polyporales</taxon>
        <taxon>Gelatoporiaceae</taxon>
        <taxon>Obba</taxon>
    </lineage>
</organism>
<feature type="compositionally biased region" description="Basic and acidic residues" evidence="1">
    <location>
        <begin position="422"/>
        <end position="433"/>
    </location>
</feature>
<gene>
    <name evidence="2" type="ORF">OBBRIDRAFT_89192</name>
</gene>
<reference evidence="2 3" key="1">
    <citation type="submission" date="2016-07" db="EMBL/GenBank/DDBJ databases">
        <title>Draft genome of the white-rot fungus Obba rivulosa 3A-2.</title>
        <authorList>
            <consortium name="DOE Joint Genome Institute"/>
            <person name="Miettinen O."/>
            <person name="Riley R."/>
            <person name="Acob R."/>
            <person name="Barry K."/>
            <person name="Cullen D."/>
            <person name="De Vries R."/>
            <person name="Hainaut M."/>
            <person name="Hatakka A."/>
            <person name="Henrissat B."/>
            <person name="Hilden K."/>
            <person name="Kuo R."/>
            <person name="Labutti K."/>
            <person name="Lipzen A."/>
            <person name="Makela M.R."/>
            <person name="Sandor L."/>
            <person name="Spatafora J.W."/>
            <person name="Grigoriev I.V."/>
            <person name="Hibbett D.S."/>
        </authorList>
    </citation>
    <scope>NUCLEOTIDE SEQUENCE [LARGE SCALE GENOMIC DNA]</scope>
    <source>
        <strain evidence="2 3">3A-2</strain>
    </source>
</reference>
<dbReference type="EMBL" id="KV722453">
    <property type="protein sequence ID" value="OCH88424.1"/>
    <property type="molecule type" value="Genomic_DNA"/>
</dbReference>
<feature type="compositionally biased region" description="Polar residues" evidence="1">
    <location>
        <begin position="405"/>
        <end position="415"/>
    </location>
</feature>
<evidence type="ECO:0000313" key="2">
    <source>
        <dbReference type="EMBL" id="OCH88424.1"/>
    </source>
</evidence>
<proteinExistence type="predicted"/>
<feature type="region of interest" description="Disordered" evidence="1">
    <location>
        <begin position="393"/>
        <end position="437"/>
    </location>
</feature>
<sequence>MAEFVESLWRGGSIQPHALWVKPGIDLEALHGIYPKGVRSDQVQYLQVSGTSSCPADEDVDESWMEPFPAFLERFKGVRHLHLYDLSWGDVPENMRTFLLTEFKQITTLFVNAVDFWNSNQLLRVLNAFPNLSELFLEGFSFHIHNHTKAQVSSPSLLLLRKLHVGQYAWDPVLLQWILGQRTTISIGQFALVWGWPDMDTPIDVIRKLAPYVQELVYHHHIPETESELMSETTKARKPAKKEAIPMKEYKHLLLGDEEREARQKVYRACEQRQDWLKGYRLAEDMISRPVERNALESVTSMIVWKNEKLDVLAVKAICSLVSPAMRKWRIIILAHTWRDVDALPWEQLDAILAEVPPCQYGADKFELVVTPFHDESACSHDDDDIRELPEEEEDLGQDEEEGTINKNQDTNEGRSGSAADDDLRFQDIPGHEEPEEDLESFLRARGLRINDRNELVTVRQDDGDKKVETLLQHLPRVVARKSLVVKSDLADTDPCPCCV</sequence>